<proteinExistence type="predicted"/>
<reference evidence="2" key="1">
    <citation type="submission" date="2021-02" db="EMBL/GenBank/DDBJ databases">
        <authorList>
            <person name="Dougan E. K."/>
            <person name="Rhodes N."/>
            <person name="Thang M."/>
            <person name="Chan C."/>
        </authorList>
    </citation>
    <scope>NUCLEOTIDE SEQUENCE</scope>
</reference>
<evidence type="ECO:0000256" key="1">
    <source>
        <dbReference type="SAM" id="MobiDB-lite"/>
    </source>
</evidence>
<dbReference type="EMBL" id="CAJNDS010002745">
    <property type="protein sequence ID" value="CAE7582017.1"/>
    <property type="molecule type" value="Genomic_DNA"/>
</dbReference>
<keyword evidence="3" id="KW-1185">Reference proteome</keyword>
<dbReference type="Proteomes" id="UP000604046">
    <property type="component" value="Unassembled WGS sequence"/>
</dbReference>
<dbReference type="OrthoDB" id="415345at2759"/>
<sequence>MHLSPAVPAAATTASFCEPWASAPSMLMQEADISGHTRTPVPEAVYRIPHGGSSASGRFRPPPGLEEVGASGSSQLAQARPADTPVVPFWCSKGSFGHPQLCGRPCVHVAKGGVCPSGLACTYCHFLPHAAVVKPGGSMRRTLLAATDQELLATFLPFIRKKAGKEGLLPLANDLINLLEAEMHEPPPTSISLVSFRPMKMTFMHLVASSMRRLPLHIQVEVQRLKANLPPPALTPGSWGMSLVL</sequence>
<evidence type="ECO:0000313" key="3">
    <source>
        <dbReference type="Proteomes" id="UP000604046"/>
    </source>
</evidence>
<evidence type="ECO:0000313" key="2">
    <source>
        <dbReference type="EMBL" id="CAE7582017.1"/>
    </source>
</evidence>
<name>A0A812UJW2_9DINO</name>
<protein>
    <recommendedName>
        <fullName evidence="4">C3H1-type domain-containing protein</fullName>
    </recommendedName>
</protein>
<comment type="caution">
    <text evidence="2">The sequence shown here is derived from an EMBL/GenBank/DDBJ whole genome shotgun (WGS) entry which is preliminary data.</text>
</comment>
<feature type="region of interest" description="Disordered" evidence="1">
    <location>
        <begin position="51"/>
        <end position="70"/>
    </location>
</feature>
<gene>
    <name evidence="2" type="ORF">SNAT2548_LOCUS33206</name>
</gene>
<evidence type="ECO:0008006" key="4">
    <source>
        <dbReference type="Google" id="ProtNLM"/>
    </source>
</evidence>
<organism evidence="2 3">
    <name type="scientific">Symbiodinium natans</name>
    <dbReference type="NCBI Taxonomy" id="878477"/>
    <lineage>
        <taxon>Eukaryota</taxon>
        <taxon>Sar</taxon>
        <taxon>Alveolata</taxon>
        <taxon>Dinophyceae</taxon>
        <taxon>Suessiales</taxon>
        <taxon>Symbiodiniaceae</taxon>
        <taxon>Symbiodinium</taxon>
    </lineage>
</organism>
<dbReference type="AlphaFoldDB" id="A0A812UJW2"/>
<accession>A0A812UJW2</accession>